<evidence type="ECO:0000313" key="1">
    <source>
        <dbReference type="EMBL" id="SPT56038.1"/>
    </source>
</evidence>
<dbReference type="InterPro" id="IPR022536">
    <property type="entry name" value="EspC"/>
</dbReference>
<dbReference type="GO" id="GO:0009306">
    <property type="term" value="P:protein secretion"/>
    <property type="evidence" value="ECO:0007669"/>
    <property type="project" value="InterPro"/>
</dbReference>
<organism evidence="1 2">
    <name type="scientific">Schaalia odontolytica</name>
    <dbReference type="NCBI Taxonomy" id="1660"/>
    <lineage>
        <taxon>Bacteria</taxon>
        <taxon>Bacillati</taxon>
        <taxon>Actinomycetota</taxon>
        <taxon>Actinomycetes</taxon>
        <taxon>Actinomycetales</taxon>
        <taxon>Actinomycetaceae</taxon>
        <taxon>Schaalia</taxon>
    </lineage>
</organism>
<reference evidence="1 2" key="1">
    <citation type="submission" date="2018-06" db="EMBL/GenBank/DDBJ databases">
        <authorList>
            <consortium name="Pathogen Informatics"/>
            <person name="Doyle S."/>
        </authorList>
    </citation>
    <scope>NUCLEOTIDE SEQUENCE [LARGE SCALE GENOMIC DNA]</scope>
    <source>
        <strain evidence="1 2">NCTC9935</strain>
    </source>
</reference>
<dbReference type="Pfam" id="PF10824">
    <property type="entry name" value="T7SS_ESX_EspC"/>
    <property type="match status" value="1"/>
</dbReference>
<evidence type="ECO:0000313" key="2">
    <source>
        <dbReference type="Proteomes" id="UP000250192"/>
    </source>
</evidence>
<dbReference type="OrthoDB" id="3267986at2"/>
<name>A0A2X0UFV4_9ACTO</name>
<protein>
    <recommendedName>
        <fullName evidence="3">Cell surface protein</fullName>
    </recommendedName>
</protein>
<gene>
    <name evidence="1" type="ORF">NCTC9935_01558</name>
</gene>
<accession>A0A2X0UFV4</accession>
<evidence type="ECO:0008006" key="3">
    <source>
        <dbReference type="Google" id="ProtNLM"/>
    </source>
</evidence>
<dbReference type="RefSeq" id="WP_111824049.1">
    <property type="nucleotide sequence ID" value="NZ_CAUQLB010000022.1"/>
</dbReference>
<proteinExistence type="predicted"/>
<dbReference type="GeneID" id="93757895"/>
<dbReference type="EMBL" id="UAPR01000006">
    <property type="protein sequence ID" value="SPT56038.1"/>
    <property type="molecule type" value="Genomic_DNA"/>
</dbReference>
<dbReference type="Proteomes" id="UP000250192">
    <property type="component" value="Unassembled WGS sequence"/>
</dbReference>
<sequence length="114" mass="12236">MPDLDIRQGDLEKFSTELRELSASIATYTTLPLNLSQVQSAMPGGSAYKQAQYAGEHMEDQLTALKTSLEGLADNVQAAATEFQATEDINQQSLQHIMASTPEPCPPVGPAKGE</sequence>
<keyword evidence="2" id="KW-1185">Reference proteome</keyword>
<dbReference type="AlphaFoldDB" id="A0A2X0UFV4"/>